<dbReference type="InterPro" id="IPR010218">
    <property type="entry name" value="NADH_DH_suC"/>
</dbReference>
<evidence type="ECO:0000256" key="2">
    <source>
        <dbReference type="ARBA" id="ARBA00022448"/>
    </source>
</evidence>
<accession>Q02CU1</accession>
<keyword evidence="2 3" id="KW-0813">Transport</keyword>
<dbReference type="STRING" id="234267.Acid_0110"/>
<dbReference type="InterPro" id="IPR020396">
    <property type="entry name" value="NADH_UbQ_OxRdtase_CS"/>
</dbReference>
<keyword evidence="3 4" id="KW-1278">Translocase</keyword>
<keyword evidence="3 4" id="KW-0520">NAD</keyword>
<evidence type="ECO:0000256" key="5">
    <source>
        <dbReference type="RuleBase" id="RU003582"/>
    </source>
</evidence>
<dbReference type="GO" id="GO:0048038">
    <property type="term" value="F:quinone binding"/>
    <property type="evidence" value="ECO:0007669"/>
    <property type="project" value="UniProtKB-KW"/>
</dbReference>
<comment type="subunit">
    <text evidence="3">NDH-1 is composed of 14 different subunits. Subunits NuoB, C, D, E, F, and G constitute the peripheral sector of the complex.</text>
</comment>
<dbReference type="InParanoid" id="Q02CU1"/>
<dbReference type="PANTHER" id="PTHR10884">
    <property type="entry name" value="NADH DEHYDROGENASE UBIQUINONE IRON-SULFUR PROTEIN 3"/>
    <property type="match status" value="1"/>
</dbReference>
<proteinExistence type="inferred from homology"/>
<dbReference type="AlphaFoldDB" id="Q02CU1"/>
<comment type="function">
    <text evidence="3">NDH-1 shuttles electrons from NADH, via FMN and iron-sulfur (Fe-S) centers, to quinones in the respiratory chain. The immediate electron acceptor for the enzyme in this species is believed to be ubiquinone. Couples the redox reaction to proton translocation (for every two electrons transferred, four hydrogen ions are translocated across the cytoplasmic membrane), and thus conserves the redox energy in a proton gradient.</text>
</comment>
<dbReference type="Gene3D" id="3.30.460.80">
    <property type="entry name" value="NADH:ubiquinone oxidoreductase, 30kDa subunit"/>
    <property type="match status" value="1"/>
</dbReference>
<dbReference type="InterPro" id="IPR001268">
    <property type="entry name" value="NADH_UbQ_OxRdtase_30kDa_su"/>
</dbReference>
<evidence type="ECO:0000256" key="4">
    <source>
        <dbReference type="RuleBase" id="RU003456"/>
    </source>
</evidence>
<dbReference type="SUPFAM" id="SSF143243">
    <property type="entry name" value="Nqo5-like"/>
    <property type="match status" value="1"/>
</dbReference>
<dbReference type="KEGG" id="sus:Acid_0110"/>
<evidence type="ECO:0000256" key="3">
    <source>
        <dbReference type="HAMAP-Rule" id="MF_01357"/>
    </source>
</evidence>
<dbReference type="OrthoDB" id="9803286at2"/>
<organism evidence="7">
    <name type="scientific">Solibacter usitatus (strain Ellin6076)</name>
    <dbReference type="NCBI Taxonomy" id="234267"/>
    <lineage>
        <taxon>Bacteria</taxon>
        <taxon>Pseudomonadati</taxon>
        <taxon>Acidobacteriota</taxon>
        <taxon>Terriglobia</taxon>
        <taxon>Bryobacterales</taxon>
        <taxon>Solibacteraceae</taxon>
        <taxon>Candidatus Solibacter</taxon>
    </lineage>
</organism>
<evidence type="ECO:0000256" key="1">
    <source>
        <dbReference type="ARBA" id="ARBA00007569"/>
    </source>
</evidence>
<keyword evidence="3" id="KW-0830">Ubiquinone</keyword>
<reference evidence="7" key="1">
    <citation type="submission" date="2006-10" db="EMBL/GenBank/DDBJ databases">
        <title>Complete sequence of Solibacter usitatus Ellin6076.</title>
        <authorList>
            <consortium name="US DOE Joint Genome Institute"/>
            <person name="Copeland A."/>
            <person name="Lucas S."/>
            <person name="Lapidus A."/>
            <person name="Barry K."/>
            <person name="Detter J.C."/>
            <person name="Glavina del Rio T."/>
            <person name="Hammon N."/>
            <person name="Israni S."/>
            <person name="Dalin E."/>
            <person name="Tice H."/>
            <person name="Pitluck S."/>
            <person name="Thompson L.S."/>
            <person name="Brettin T."/>
            <person name="Bruce D."/>
            <person name="Han C."/>
            <person name="Tapia R."/>
            <person name="Gilna P."/>
            <person name="Schmutz J."/>
            <person name="Larimer F."/>
            <person name="Land M."/>
            <person name="Hauser L."/>
            <person name="Kyrpides N."/>
            <person name="Mikhailova N."/>
            <person name="Janssen P.H."/>
            <person name="Kuske C.R."/>
            <person name="Richardson P."/>
        </authorList>
    </citation>
    <scope>NUCLEOTIDE SEQUENCE</scope>
    <source>
        <strain evidence="7">Ellin6076</strain>
    </source>
</reference>
<sequence>MLPENLKENAVAAAVEAFDADAVRGGKVTFGELTLEIAVPKIASICGFLKYDQKFVRVSTVTAVDRYPAEPRFEIVYHLHSIERNQRVRLKALLPGADPVIESVTGVWRGAGWYEREVFDLFGVRFLNHPDLRRILMPDDWEGYPLRKDYPVTGTRV</sequence>
<dbReference type="GO" id="GO:0005886">
    <property type="term" value="C:plasma membrane"/>
    <property type="evidence" value="ECO:0007669"/>
    <property type="project" value="UniProtKB-SubCell"/>
</dbReference>
<keyword evidence="3" id="KW-1003">Cell membrane</keyword>
<dbReference type="eggNOG" id="COG0852">
    <property type="taxonomic scope" value="Bacteria"/>
</dbReference>
<dbReference type="Pfam" id="PF00329">
    <property type="entry name" value="Complex1_30kDa"/>
    <property type="match status" value="1"/>
</dbReference>
<keyword evidence="3 5" id="KW-0874">Quinone</keyword>
<gene>
    <name evidence="3" type="primary">nuoC</name>
    <name evidence="7" type="ordered locus">Acid_0110</name>
</gene>
<dbReference type="HOGENOM" id="CLU_042628_6_3_0"/>
<keyword evidence="3" id="KW-0472">Membrane</keyword>
<evidence type="ECO:0000259" key="6">
    <source>
        <dbReference type="Pfam" id="PF00329"/>
    </source>
</evidence>
<dbReference type="NCBIfam" id="TIGR01961">
    <property type="entry name" value="NuoC_fam"/>
    <property type="match status" value="1"/>
</dbReference>
<dbReference type="PANTHER" id="PTHR10884:SF14">
    <property type="entry name" value="NADH DEHYDROGENASE [UBIQUINONE] IRON-SULFUR PROTEIN 3, MITOCHONDRIAL"/>
    <property type="match status" value="1"/>
</dbReference>
<comment type="subcellular location">
    <subcellularLocation>
        <location evidence="3">Cell membrane</location>
        <topology evidence="3">Peripheral membrane protein</topology>
        <orientation evidence="3">Cytoplasmic side</orientation>
    </subcellularLocation>
</comment>
<dbReference type="PROSITE" id="PS00542">
    <property type="entry name" value="COMPLEX1_30K"/>
    <property type="match status" value="1"/>
</dbReference>
<dbReference type="GO" id="GO:0008137">
    <property type="term" value="F:NADH dehydrogenase (ubiquinone) activity"/>
    <property type="evidence" value="ECO:0007669"/>
    <property type="project" value="InterPro"/>
</dbReference>
<dbReference type="EMBL" id="CP000473">
    <property type="protein sequence ID" value="ABJ81125.1"/>
    <property type="molecule type" value="Genomic_DNA"/>
</dbReference>
<dbReference type="EC" id="7.1.1.-" evidence="3"/>
<feature type="domain" description="NADH:ubiquinone oxidoreductase 30kDa subunit" evidence="6">
    <location>
        <begin position="37"/>
        <end position="155"/>
    </location>
</feature>
<evidence type="ECO:0000313" key="7">
    <source>
        <dbReference type="EMBL" id="ABJ81125.1"/>
    </source>
</evidence>
<dbReference type="InterPro" id="IPR037232">
    <property type="entry name" value="NADH_quin_OxRdtase_su_C/D-like"/>
</dbReference>
<comment type="similarity">
    <text evidence="1 3 4">Belongs to the complex I 30 kDa subunit family.</text>
</comment>
<name>Q02CU1_SOLUE</name>
<dbReference type="HAMAP" id="MF_01357">
    <property type="entry name" value="NDH1_NuoC"/>
    <property type="match status" value="1"/>
</dbReference>
<comment type="catalytic activity">
    <reaction evidence="3 5">
        <text>a quinone + NADH + 5 H(+)(in) = a quinol + NAD(+) + 4 H(+)(out)</text>
        <dbReference type="Rhea" id="RHEA:57888"/>
        <dbReference type="ChEBI" id="CHEBI:15378"/>
        <dbReference type="ChEBI" id="CHEBI:24646"/>
        <dbReference type="ChEBI" id="CHEBI:57540"/>
        <dbReference type="ChEBI" id="CHEBI:57945"/>
        <dbReference type="ChEBI" id="CHEBI:132124"/>
    </reaction>
</comment>
<dbReference type="GO" id="GO:0050136">
    <property type="term" value="F:NADH dehydrogenase (quinone) (non-electrogenic) activity"/>
    <property type="evidence" value="ECO:0007669"/>
    <property type="project" value="UniProtKB-UniRule"/>
</dbReference>
<protein>
    <recommendedName>
        <fullName evidence="3">NADH-quinone oxidoreductase subunit C</fullName>
        <ecNumber evidence="3">7.1.1.-</ecNumber>
    </recommendedName>
    <alternativeName>
        <fullName evidence="3">NADH dehydrogenase I subunit C</fullName>
    </alternativeName>
    <alternativeName>
        <fullName evidence="3">NDH-1 subunit C</fullName>
    </alternativeName>
</protein>